<proteinExistence type="predicted"/>
<keyword evidence="4" id="KW-1185">Reference proteome</keyword>
<evidence type="ECO:0000313" key="4">
    <source>
        <dbReference type="Proteomes" id="UP001562357"/>
    </source>
</evidence>
<evidence type="ECO:0008006" key="5">
    <source>
        <dbReference type="Google" id="ProtNLM"/>
    </source>
</evidence>
<dbReference type="EMBL" id="BAAFGZ010000031">
    <property type="protein sequence ID" value="GAB0133013.1"/>
    <property type="molecule type" value="Genomic_DNA"/>
</dbReference>
<dbReference type="Proteomes" id="UP001562357">
    <property type="component" value="Unassembled WGS sequence"/>
</dbReference>
<keyword evidence="2" id="KW-0732">Signal</keyword>
<keyword evidence="1" id="KW-0472">Membrane</keyword>
<comment type="caution">
    <text evidence="3">The sequence shown here is derived from an EMBL/GenBank/DDBJ whole genome shotgun (WGS) entry which is preliminary data.</text>
</comment>
<keyword evidence="1" id="KW-0812">Transmembrane</keyword>
<feature type="chain" id="PRO_5045157485" description="Protein BIG1" evidence="2">
    <location>
        <begin position="20"/>
        <end position="330"/>
    </location>
</feature>
<feature type="transmembrane region" description="Helical" evidence="1">
    <location>
        <begin position="283"/>
        <end position="307"/>
    </location>
</feature>
<evidence type="ECO:0000256" key="1">
    <source>
        <dbReference type="SAM" id="Phobius"/>
    </source>
</evidence>
<reference evidence="4" key="1">
    <citation type="submission" date="2024-06" db="EMBL/GenBank/DDBJ databases">
        <title>Draft Genome Sequences of Epichloe bromicola Strains Isolated from Elymus ciliaris.</title>
        <authorList>
            <consortium name="Epichloe bromicola genome sequencing consortium"/>
            <person name="Miura A."/>
            <person name="Imano S."/>
            <person name="Ashida A."/>
            <person name="Sato I."/>
            <person name="Chiba S."/>
            <person name="Tanaka A."/>
            <person name="Camagna M."/>
            <person name="Takemoto D."/>
        </authorList>
    </citation>
    <scope>NUCLEOTIDE SEQUENCE [LARGE SCALE GENOMIC DNA]</scope>
    <source>
        <strain evidence="4">DP</strain>
    </source>
</reference>
<feature type="signal peptide" evidence="2">
    <location>
        <begin position="1"/>
        <end position="19"/>
    </location>
</feature>
<protein>
    <recommendedName>
        <fullName evidence="5">Protein BIG1</fullName>
    </recommendedName>
</protein>
<sequence length="330" mass="35238">MRACTKVATAICLVANVLASSNNYPFGNAILRADDVLERPYSAIHSTNGAEPSTPVLTRRDTAASAAGSLNTTTAWSAATDAACTKALSVLPRSSNPTGNCICYNLPALDTKTGFFEADLRLYRISEPRDDFANIPPENVKVGLQYHGASVSPISEKELMAMGLVSSNQTQMLTRRDDISSGGPRLVQTYMFVGEIDAAKLAQNMTMATLQEVLIPTFTLSATTPRGANIKTNISLNEASFLTGVFSKSVVLSDFSAAQAAVSAQLDALHNGTHAFILPGVQLMIFPTGTIITSIWLVLGLAAYGLGTFERISYADMYKRRVADGGRKRV</sequence>
<accession>A0ABQ0CHU6</accession>
<organism evidence="3 4">
    <name type="scientific">Epichloe bromicola</name>
    <dbReference type="NCBI Taxonomy" id="79588"/>
    <lineage>
        <taxon>Eukaryota</taxon>
        <taxon>Fungi</taxon>
        <taxon>Dikarya</taxon>
        <taxon>Ascomycota</taxon>
        <taxon>Pezizomycotina</taxon>
        <taxon>Sordariomycetes</taxon>
        <taxon>Hypocreomycetidae</taxon>
        <taxon>Hypocreales</taxon>
        <taxon>Clavicipitaceae</taxon>
        <taxon>Epichloe</taxon>
    </lineage>
</organism>
<gene>
    <name evidence="3" type="primary">g1432</name>
    <name evidence="3" type="ORF">EsDP_00001432</name>
</gene>
<keyword evidence="1" id="KW-1133">Transmembrane helix</keyword>
<evidence type="ECO:0000313" key="3">
    <source>
        <dbReference type="EMBL" id="GAB0133013.1"/>
    </source>
</evidence>
<evidence type="ECO:0000256" key="2">
    <source>
        <dbReference type="SAM" id="SignalP"/>
    </source>
</evidence>
<name>A0ABQ0CHU6_9HYPO</name>